<keyword evidence="8" id="KW-1133">Transmembrane helix</keyword>
<evidence type="ECO:0000256" key="9">
    <source>
        <dbReference type="ARBA" id="ARBA00023128"/>
    </source>
</evidence>
<evidence type="ECO:0000256" key="2">
    <source>
        <dbReference type="ARBA" id="ARBA00007856"/>
    </source>
</evidence>
<gene>
    <name evidence="13" type="ORF">PV327_004993</name>
</gene>
<keyword evidence="4" id="KW-0679">Respiratory chain</keyword>
<evidence type="ECO:0000256" key="3">
    <source>
        <dbReference type="ARBA" id="ARBA00022448"/>
    </source>
</evidence>
<dbReference type="GO" id="GO:0045275">
    <property type="term" value="C:respiratory chain complex III"/>
    <property type="evidence" value="ECO:0007669"/>
    <property type="project" value="InterPro"/>
</dbReference>
<dbReference type="AlphaFoldDB" id="A0AA39KN46"/>
<comment type="subcellular location">
    <subcellularLocation>
        <location evidence="1">Mitochondrion inner membrane</location>
        <topology evidence="1">Single-pass membrane protein</topology>
    </subcellularLocation>
</comment>
<evidence type="ECO:0000256" key="11">
    <source>
        <dbReference type="ARBA" id="ARBA00068509"/>
    </source>
</evidence>
<organism evidence="13 14">
    <name type="scientific">Microctonus hyperodae</name>
    <name type="common">Parasitoid wasp</name>
    <dbReference type="NCBI Taxonomy" id="165561"/>
    <lineage>
        <taxon>Eukaryota</taxon>
        <taxon>Metazoa</taxon>
        <taxon>Ecdysozoa</taxon>
        <taxon>Arthropoda</taxon>
        <taxon>Hexapoda</taxon>
        <taxon>Insecta</taxon>
        <taxon>Pterygota</taxon>
        <taxon>Neoptera</taxon>
        <taxon>Endopterygota</taxon>
        <taxon>Hymenoptera</taxon>
        <taxon>Apocrita</taxon>
        <taxon>Ichneumonoidea</taxon>
        <taxon>Braconidae</taxon>
        <taxon>Euphorinae</taxon>
        <taxon>Microctonus</taxon>
    </lineage>
</organism>
<dbReference type="FunFam" id="1.20.5.260:FF:000001">
    <property type="entry name" value="Cytochrome b-c1 complex subunit 9"/>
    <property type="match status" value="1"/>
</dbReference>
<evidence type="ECO:0000256" key="12">
    <source>
        <dbReference type="ARBA" id="ARBA00076299"/>
    </source>
</evidence>
<evidence type="ECO:0000313" key="13">
    <source>
        <dbReference type="EMBL" id="KAK0167620.1"/>
    </source>
</evidence>
<dbReference type="SUPFAM" id="SSF81514">
    <property type="entry name" value="Subunit X (non-heme 7 kDa protein) of cytochrome bc1 complex (Ubiquinol-cytochrome c reductase)"/>
    <property type="match status" value="1"/>
</dbReference>
<dbReference type="Gene3D" id="1.20.5.260">
    <property type="entry name" value="Cytochrome b-c1 complex subunit 9"/>
    <property type="match status" value="1"/>
</dbReference>
<comment type="caution">
    <text evidence="13">The sequence shown here is derived from an EMBL/GenBank/DDBJ whole genome shotgun (WGS) entry which is preliminary data.</text>
</comment>
<keyword evidence="10" id="KW-0472">Membrane</keyword>
<dbReference type="InterPro" id="IPR036656">
    <property type="entry name" value="QCR9_sf"/>
</dbReference>
<evidence type="ECO:0000256" key="1">
    <source>
        <dbReference type="ARBA" id="ARBA00004434"/>
    </source>
</evidence>
<dbReference type="GO" id="GO:0005743">
    <property type="term" value="C:mitochondrial inner membrane"/>
    <property type="evidence" value="ECO:0007669"/>
    <property type="project" value="UniProtKB-SubCell"/>
</dbReference>
<dbReference type="GO" id="GO:0006122">
    <property type="term" value="P:mitochondrial electron transport, ubiquinol to cytochrome c"/>
    <property type="evidence" value="ECO:0007669"/>
    <property type="project" value="InterPro"/>
</dbReference>
<dbReference type="InterPro" id="IPR008027">
    <property type="entry name" value="QCR9"/>
</dbReference>
<name>A0AA39KN46_MICHY</name>
<evidence type="ECO:0000256" key="7">
    <source>
        <dbReference type="ARBA" id="ARBA00022982"/>
    </source>
</evidence>
<evidence type="ECO:0000256" key="5">
    <source>
        <dbReference type="ARBA" id="ARBA00022692"/>
    </source>
</evidence>
<keyword evidence="9" id="KW-0496">Mitochondrion</keyword>
<keyword evidence="5" id="KW-0812">Transmembrane</keyword>
<reference evidence="13" key="1">
    <citation type="journal article" date="2023" name="bioRxiv">
        <title>Scaffold-level genome assemblies of two parasitoid biocontrol wasps reveal the parthenogenesis mechanism and an associated novel virus.</title>
        <authorList>
            <person name="Inwood S."/>
            <person name="Skelly J."/>
            <person name="Guhlin J."/>
            <person name="Harrop T."/>
            <person name="Goldson S."/>
            <person name="Dearden P."/>
        </authorList>
    </citation>
    <scope>NUCLEOTIDE SEQUENCE</scope>
    <source>
        <strain evidence="13">Lincoln</strain>
        <tissue evidence="13">Whole body</tissue>
    </source>
</reference>
<sequence>MWIFHYYTFTIHNFSFIQYYRKKHRIITSLHKKSSNMTIQRVIYNTFFKRTSTFLLTIVAGAFIFERTLDIGTDALFDSYNRGKQWKDIKHKYEN</sequence>
<dbReference type="PANTHER" id="PTHR12980:SF0">
    <property type="entry name" value="CYTOCHROME B-C1 COMPLEX SUBUNIT 9"/>
    <property type="match status" value="1"/>
</dbReference>
<keyword evidence="3" id="KW-0813">Transport</keyword>
<keyword evidence="7" id="KW-0249">Electron transport</keyword>
<evidence type="ECO:0000256" key="10">
    <source>
        <dbReference type="ARBA" id="ARBA00023136"/>
    </source>
</evidence>
<dbReference type="PANTHER" id="PTHR12980">
    <property type="entry name" value="UBIQUINOL-CYTOCHROME C REDUCTASE COMPLEX, SUBUNIT X"/>
    <property type="match status" value="1"/>
</dbReference>
<accession>A0AA39KN46</accession>
<dbReference type="Proteomes" id="UP001168972">
    <property type="component" value="Unassembled WGS sequence"/>
</dbReference>
<evidence type="ECO:0000256" key="8">
    <source>
        <dbReference type="ARBA" id="ARBA00022989"/>
    </source>
</evidence>
<keyword evidence="14" id="KW-1185">Reference proteome</keyword>
<evidence type="ECO:0000256" key="4">
    <source>
        <dbReference type="ARBA" id="ARBA00022660"/>
    </source>
</evidence>
<proteinExistence type="inferred from homology"/>
<reference evidence="13" key="2">
    <citation type="submission" date="2023-03" db="EMBL/GenBank/DDBJ databases">
        <authorList>
            <person name="Inwood S.N."/>
            <person name="Skelly J.G."/>
            <person name="Guhlin J."/>
            <person name="Harrop T.W.R."/>
            <person name="Goldson S.G."/>
            <person name="Dearden P.K."/>
        </authorList>
    </citation>
    <scope>NUCLEOTIDE SEQUENCE</scope>
    <source>
        <strain evidence="13">Lincoln</strain>
        <tissue evidence="13">Whole body</tissue>
    </source>
</reference>
<evidence type="ECO:0000256" key="6">
    <source>
        <dbReference type="ARBA" id="ARBA00022792"/>
    </source>
</evidence>
<dbReference type="Pfam" id="PF05365">
    <property type="entry name" value="UCR_UQCRX_QCR9"/>
    <property type="match status" value="1"/>
</dbReference>
<comment type="similarity">
    <text evidence="2">Belongs to the UQCR10/QCR9 family.</text>
</comment>
<protein>
    <recommendedName>
        <fullName evidence="11">Cytochrome b-c1 complex subunit 9</fullName>
    </recommendedName>
    <alternativeName>
        <fullName evidence="12">Complex III subunit X</fullName>
    </alternativeName>
</protein>
<keyword evidence="6" id="KW-0999">Mitochondrion inner membrane</keyword>
<dbReference type="EMBL" id="JAQQBR010001832">
    <property type="protein sequence ID" value="KAK0167620.1"/>
    <property type="molecule type" value="Genomic_DNA"/>
</dbReference>
<evidence type="ECO:0000313" key="14">
    <source>
        <dbReference type="Proteomes" id="UP001168972"/>
    </source>
</evidence>